<evidence type="ECO:0000256" key="1">
    <source>
        <dbReference type="ARBA" id="ARBA00023015"/>
    </source>
</evidence>
<protein>
    <recommendedName>
        <fullName evidence="6">HTH tetR-type domain-containing protein</fullName>
    </recommendedName>
</protein>
<dbReference type="GO" id="GO:0003700">
    <property type="term" value="F:DNA-binding transcription factor activity"/>
    <property type="evidence" value="ECO:0007669"/>
    <property type="project" value="TreeGrafter"/>
</dbReference>
<dbReference type="PRINTS" id="PR00455">
    <property type="entry name" value="HTHTETR"/>
</dbReference>
<dbReference type="InterPro" id="IPR050109">
    <property type="entry name" value="HTH-type_TetR-like_transc_reg"/>
</dbReference>
<dbReference type="PANTHER" id="PTHR30055:SF234">
    <property type="entry name" value="HTH-TYPE TRANSCRIPTIONAL REGULATOR BETI"/>
    <property type="match status" value="1"/>
</dbReference>
<evidence type="ECO:0000256" key="3">
    <source>
        <dbReference type="ARBA" id="ARBA00023163"/>
    </source>
</evidence>
<dbReference type="SUPFAM" id="SSF46689">
    <property type="entry name" value="Homeodomain-like"/>
    <property type="match status" value="1"/>
</dbReference>
<feature type="DNA-binding region" description="H-T-H motif" evidence="4">
    <location>
        <begin position="97"/>
        <end position="116"/>
    </location>
</feature>
<dbReference type="Proteomes" id="UP000249061">
    <property type="component" value="Unassembled WGS sequence"/>
</dbReference>
<reference evidence="7 8" key="1">
    <citation type="submission" date="2017-08" db="EMBL/GenBank/DDBJ databases">
        <title>Infants hospitalized years apart are colonized by the same room-sourced microbial strains.</title>
        <authorList>
            <person name="Brooks B."/>
            <person name="Olm M.R."/>
            <person name="Firek B.A."/>
            <person name="Baker R."/>
            <person name="Thomas B.C."/>
            <person name="Morowitz M.J."/>
            <person name="Banfield J.F."/>
        </authorList>
    </citation>
    <scope>NUCLEOTIDE SEQUENCE [LARGE SCALE GENOMIC DNA]</scope>
    <source>
        <strain evidence="7">S2_003_000_R2_14</strain>
    </source>
</reference>
<comment type="caution">
    <text evidence="7">The sequence shown here is derived from an EMBL/GenBank/DDBJ whole genome shotgun (WGS) entry which is preliminary data.</text>
</comment>
<proteinExistence type="predicted"/>
<evidence type="ECO:0000256" key="5">
    <source>
        <dbReference type="SAM" id="MobiDB-lite"/>
    </source>
</evidence>
<organism evidence="7 8">
    <name type="scientific">Archangium gephyra</name>
    <dbReference type="NCBI Taxonomy" id="48"/>
    <lineage>
        <taxon>Bacteria</taxon>
        <taxon>Pseudomonadati</taxon>
        <taxon>Myxococcota</taxon>
        <taxon>Myxococcia</taxon>
        <taxon>Myxococcales</taxon>
        <taxon>Cystobacterineae</taxon>
        <taxon>Archangiaceae</taxon>
        <taxon>Archangium</taxon>
    </lineage>
</organism>
<dbReference type="InterPro" id="IPR001647">
    <property type="entry name" value="HTH_TetR"/>
</dbReference>
<dbReference type="InterPro" id="IPR009057">
    <property type="entry name" value="Homeodomain-like_sf"/>
</dbReference>
<feature type="region of interest" description="Disordered" evidence="5">
    <location>
        <begin position="30"/>
        <end position="73"/>
    </location>
</feature>
<evidence type="ECO:0000259" key="6">
    <source>
        <dbReference type="PROSITE" id="PS50977"/>
    </source>
</evidence>
<dbReference type="PROSITE" id="PS50977">
    <property type="entry name" value="HTH_TETR_2"/>
    <property type="match status" value="1"/>
</dbReference>
<sequence length="257" mass="28317">MASPQFEITTIILRMTFEFATGAAGARRRFRGGKLQRRKKRRGTTGCHGRRVSAGVPADVGSESQDSMRNAAGQKKRQRLLDAALRVFEERGFTHSKIEDIAGAAEVARTSFYFYFPTKDDVLALLLEEAETAILAQWKPGPGAALAETLGSFERQLAAYWGTPQRRHLLPEVFRVQVKRCDGFVTTRCAYIELLMPVFAEALRRGEVGTALPVDRLAGTYVRTCFAALGNSMSEKSQPLEALLARSTSLLLRGCAA</sequence>
<evidence type="ECO:0000256" key="2">
    <source>
        <dbReference type="ARBA" id="ARBA00023125"/>
    </source>
</evidence>
<evidence type="ECO:0000313" key="7">
    <source>
        <dbReference type="EMBL" id="PZR08676.1"/>
    </source>
</evidence>
<accession>A0A2W5T8H3</accession>
<dbReference type="GO" id="GO:0000976">
    <property type="term" value="F:transcription cis-regulatory region binding"/>
    <property type="evidence" value="ECO:0007669"/>
    <property type="project" value="TreeGrafter"/>
</dbReference>
<evidence type="ECO:0000313" key="8">
    <source>
        <dbReference type="Proteomes" id="UP000249061"/>
    </source>
</evidence>
<keyword evidence="1" id="KW-0805">Transcription regulation</keyword>
<feature type="compositionally biased region" description="Basic residues" evidence="5">
    <location>
        <begin position="30"/>
        <end position="51"/>
    </location>
</feature>
<keyword evidence="2 4" id="KW-0238">DNA-binding</keyword>
<evidence type="ECO:0000256" key="4">
    <source>
        <dbReference type="PROSITE-ProRule" id="PRU00335"/>
    </source>
</evidence>
<dbReference type="Pfam" id="PF00440">
    <property type="entry name" value="TetR_N"/>
    <property type="match status" value="1"/>
</dbReference>
<dbReference type="EMBL" id="QFQP01000024">
    <property type="protein sequence ID" value="PZR08676.1"/>
    <property type="molecule type" value="Genomic_DNA"/>
</dbReference>
<gene>
    <name evidence="7" type="ORF">DI536_24570</name>
</gene>
<name>A0A2W5T8H3_9BACT</name>
<keyword evidence="3" id="KW-0804">Transcription</keyword>
<dbReference type="AlphaFoldDB" id="A0A2W5T8H3"/>
<dbReference type="Gene3D" id="1.10.357.10">
    <property type="entry name" value="Tetracycline Repressor, domain 2"/>
    <property type="match status" value="1"/>
</dbReference>
<dbReference type="PANTHER" id="PTHR30055">
    <property type="entry name" value="HTH-TYPE TRANSCRIPTIONAL REGULATOR RUTR"/>
    <property type="match status" value="1"/>
</dbReference>
<feature type="domain" description="HTH tetR-type" evidence="6">
    <location>
        <begin position="74"/>
        <end position="134"/>
    </location>
</feature>